<name>A0A1I4WR07_9FLAO</name>
<dbReference type="AlphaFoldDB" id="A0A1I4WR07"/>
<keyword evidence="2" id="KW-1185">Reference proteome</keyword>
<sequence length="251" mass="28555">MKASIIYTVAVSVVLISTLEIRLDKNNFGKIGTRRAAKINSSFKQNEYQKATVDFSKVQLAKTNFEVKKESPIVLVKPELVLEETPTVLELISSTQKSISFESAIIEETEKDETRALDFHKFNTLSYEEEAIEIPFTSNKEYTFEYRLNQEYTIIGDVDQNETQTLDFDGINTLAMYDEAIVLPSSTIESNTVDFNVVGEDNALSEVPLDFNWIETLQMFDEPIVIPSHPLTEKNLIITDYLDNTIIESNQ</sequence>
<reference evidence="2" key="1">
    <citation type="submission" date="2016-10" db="EMBL/GenBank/DDBJ databases">
        <authorList>
            <person name="Varghese N."/>
            <person name="Submissions S."/>
        </authorList>
    </citation>
    <scope>NUCLEOTIDE SEQUENCE [LARGE SCALE GENOMIC DNA]</scope>
    <source>
        <strain evidence="2">DSM 4002</strain>
    </source>
</reference>
<dbReference type="Proteomes" id="UP000182961">
    <property type="component" value="Unassembled WGS sequence"/>
</dbReference>
<gene>
    <name evidence="1" type="ORF">SAMN05444143_10770</name>
</gene>
<proteinExistence type="predicted"/>
<evidence type="ECO:0000313" key="2">
    <source>
        <dbReference type="Proteomes" id="UP000182961"/>
    </source>
</evidence>
<accession>A0A1I4WR07</accession>
<dbReference type="STRING" id="29536.FLB_02750"/>
<protein>
    <submittedName>
        <fullName evidence="1">Uncharacterized protein</fullName>
    </submittedName>
</protein>
<evidence type="ECO:0000313" key="1">
    <source>
        <dbReference type="EMBL" id="SFN16221.1"/>
    </source>
</evidence>
<dbReference type="EMBL" id="FOUT01000007">
    <property type="protein sequence ID" value="SFN16221.1"/>
    <property type="molecule type" value="Genomic_DNA"/>
</dbReference>
<organism evidence="1 2">
    <name type="scientific">Flavobacterium succinicans</name>
    <dbReference type="NCBI Taxonomy" id="29536"/>
    <lineage>
        <taxon>Bacteria</taxon>
        <taxon>Pseudomonadati</taxon>
        <taxon>Bacteroidota</taxon>
        <taxon>Flavobacteriia</taxon>
        <taxon>Flavobacteriales</taxon>
        <taxon>Flavobacteriaceae</taxon>
        <taxon>Flavobacterium</taxon>
    </lineage>
</organism>
<dbReference type="RefSeq" id="WP_024980856.1">
    <property type="nucleotide sequence ID" value="NZ_FOUT01000007.1"/>
</dbReference>